<evidence type="ECO:0000256" key="1">
    <source>
        <dbReference type="SAM" id="MobiDB-lite"/>
    </source>
</evidence>
<evidence type="ECO:0000313" key="2">
    <source>
        <dbReference type="EMBL" id="SUO90275.1"/>
    </source>
</evidence>
<dbReference type="NCBIfam" id="TIGR03744">
    <property type="entry name" value="traC_PFL_4706"/>
    <property type="match status" value="1"/>
</dbReference>
<proteinExistence type="predicted"/>
<dbReference type="InterPro" id="IPR051162">
    <property type="entry name" value="T4SS_component"/>
</dbReference>
<feature type="region of interest" description="Disordered" evidence="1">
    <location>
        <begin position="1"/>
        <end position="20"/>
    </location>
</feature>
<dbReference type="EMBL" id="UHIA01000002">
    <property type="protein sequence ID" value="SUO90275.1"/>
    <property type="molecule type" value="Genomic_DNA"/>
</dbReference>
<keyword evidence="3" id="KW-1185">Reference proteome</keyword>
<dbReference type="AlphaFoldDB" id="A0A380MHS4"/>
<dbReference type="SUPFAM" id="SSF52540">
    <property type="entry name" value="P-loop containing nucleoside triphosphate hydrolases"/>
    <property type="match status" value="1"/>
</dbReference>
<reference evidence="2 3" key="1">
    <citation type="submission" date="2018-06" db="EMBL/GenBank/DDBJ databases">
        <authorList>
            <consortium name="Pathogen Informatics"/>
            <person name="Doyle S."/>
        </authorList>
    </citation>
    <scope>NUCLEOTIDE SEQUENCE [LARGE SCALE GENOMIC DNA]</scope>
    <source>
        <strain evidence="2 3">NCTC10717</strain>
    </source>
</reference>
<dbReference type="Gene3D" id="3.40.50.300">
    <property type="entry name" value="P-loop containing nucleotide triphosphate hydrolases"/>
    <property type="match status" value="2"/>
</dbReference>
<accession>A0A380MHS4</accession>
<sequence length="952" mass="107902">MKSAKRKASNVGQVGTSPIKKEKPTVHPLINFWMRLTGEWPLSGPPELTEEQYRHLFDSAPAFADYFPVVDYSDEDESYLLDDGVNVAKIWRVNTRYMYAGSSESLERFNIAITQALDALPAEEEFPYIAQFFALKEDKNSIMDDLSRAVAERGLSEDPYSRAILEANRVHSELISHPKGIFPDSRLAGNVQGWRVGEQSVYLCIYRKAPQKFWKKNNKRSPADQLAYDLAAFYSALSNAGLSLTPLLPHELVNWLSPYFGGEGIDANTLEQMQKTASYDLGQLVFNQQPQYHRSNDERERGIWRFGDQWLRYLTIGGIDQPPRDGLLTLGVQHIEGNNPTIDASIFEELPVGTMMTWTVIPRSDYLMQNEIKEVLYMSEDGASREAVFATEQATEALEEMMRNGQRVFYVQMGLYLRADSLQELIDVGETAIAKIKSGGCFQVINPRFDLISQDSFIRALPGVYDFAHDRNAALRARKCYTSHLASLLPFYGNKSGSKNPCYIMYSRTGEPFYLNPFHSSDREKVSHELFFGPSGSGKSASICYMAMQSMAVNNPRMFLFDYGNSFKLLGDYMERHGKKVKRFVLNGNSNDVLAPFFETQKALAEVNKARAINEGTWMKNSDSDADGDEERDYLAEMEYILRIMVTGGKNDVNLSQSQIAWIREALIRGLNKSVEQGEPHARPVHMEQAMRDMADEEAKREGRLEKIALELREMADAISLWTGGLHGMLFNRHASGFGEEYDLTIVELGALGKEGKQDMLAVAGLSAIYTITAMAEKLQGSGRDIEIKIDEAHLWAKIPLLMSGLVVAVKVFRKLGCWLMVITQDISDFGGDGQKILGNAEFWWLMKMNEKEINQAESILNLSSETKYLIKFPRKEERRFVEGISLSARFPDTLIRYIPPSLMLALGQTDSKEKQQRYQLMKEKNISELDAALLIAEEIELSRRRFQKEKI</sequence>
<gene>
    <name evidence="2" type="ORF">NCTC10717_00062</name>
</gene>
<evidence type="ECO:0000313" key="3">
    <source>
        <dbReference type="Proteomes" id="UP000254575"/>
    </source>
</evidence>
<dbReference type="InterPro" id="IPR025955">
    <property type="entry name" value="TraC/Conjuga_ATPase"/>
</dbReference>
<dbReference type="PANTHER" id="PTHR30121">
    <property type="entry name" value="UNCHARACTERIZED PROTEIN YJGR-RELATED"/>
    <property type="match status" value="1"/>
</dbReference>
<organism evidence="2 3">
    <name type="scientific">Suttonella indologenes</name>
    <dbReference type="NCBI Taxonomy" id="13276"/>
    <lineage>
        <taxon>Bacteria</taxon>
        <taxon>Pseudomonadati</taxon>
        <taxon>Pseudomonadota</taxon>
        <taxon>Gammaproteobacteria</taxon>
        <taxon>Cardiobacteriales</taxon>
        <taxon>Cardiobacteriaceae</taxon>
        <taxon>Suttonella</taxon>
    </lineage>
</organism>
<dbReference type="Proteomes" id="UP000254575">
    <property type="component" value="Unassembled WGS sequence"/>
</dbReference>
<name>A0A380MHS4_9GAMM</name>
<dbReference type="InterPro" id="IPR022303">
    <property type="entry name" value="Conjug_Trfer_ATPase"/>
</dbReference>
<dbReference type="PANTHER" id="PTHR30121:SF12">
    <property type="entry name" value="TYPE IV SECRETION SYSTEM PROTEIN CAGE"/>
    <property type="match status" value="1"/>
</dbReference>
<dbReference type="InterPro" id="IPR027417">
    <property type="entry name" value="P-loop_NTPase"/>
</dbReference>
<protein>
    <submittedName>
        <fullName evidence="2">Conjugal transfer protein TrbE</fullName>
    </submittedName>
</protein>
<dbReference type="Pfam" id="PF11130">
    <property type="entry name" value="TraC_F_IV"/>
    <property type="match status" value="1"/>
</dbReference>